<protein>
    <recommendedName>
        <fullName evidence="8">AXH domain-containing protein</fullName>
    </recommendedName>
</protein>
<feature type="region of interest" description="Disordered" evidence="7">
    <location>
        <begin position="536"/>
        <end position="633"/>
    </location>
</feature>
<dbReference type="GO" id="GO:0003723">
    <property type="term" value="F:RNA binding"/>
    <property type="evidence" value="ECO:0007669"/>
    <property type="project" value="InterPro"/>
</dbReference>
<dbReference type="Pfam" id="PF08517">
    <property type="entry name" value="AXH"/>
    <property type="match status" value="1"/>
</dbReference>
<evidence type="ECO:0000256" key="4">
    <source>
        <dbReference type="ARBA" id="ARBA00023125"/>
    </source>
</evidence>
<dbReference type="Proteomes" id="UP001497482">
    <property type="component" value="Chromosome 5"/>
</dbReference>
<dbReference type="GO" id="GO:0005634">
    <property type="term" value="C:nucleus"/>
    <property type="evidence" value="ECO:0007669"/>
    <property type="project" value="UniProtKB-SubCell"/>
</dbReference>
<keyword evidence="5" id="KW-0804">Transcription</keyword>
<dbReference type="GO" id="GO:0003677">
    <property type="term" value="F:DNA binding"/>
    <property type="evidence" value="ECO:0007669"/>
    <property type="project" value="UniProtKB-KW"/>
</dbReference>
<feature type="region of interest" description="Disordered" evidence="7">
    <location>
        <begin position="331"/>
        <end position="421"/>
    </location>
</feature>
<feature type="region of interest" description="Disordered" evidence="7">
    <location>
        <begin position="88"/>
        <end position="145"/>
    </location>
</feature>
<name>A0AAV2M0E2_KNICA</name>
<evidence type="ECO:0000259" key="8">
    <source>
        <dbReference type="PROSITE" id="PS51148"/>
    </source>
</evidence>
<feature type="compositionally biased region" description="Basic and acidic residues" evidence="7">
    <location>
        <begin position="1"/>
        <end position="20"/>
    </location>
</feature>
<keyword evidence="2" id="KW-0678">Repressor</keyword>
<feature type="compositionally biased region" description="Basic and acidic residues" evidence="7">
    <location>
        <begin position="387"/>
        <end position="410"/>
    </location>
</feature>
<evidence type="ECO:0000256" key="6">
    <source>
        <dbReference type="ARBA" id="ARBA00023242"/>
    </source>
</evidence>
<dbReference type="SUPFAM" id="SSF102031">
    <property type="entry name" value="AXH domain"/>
    <property type="match status" value="1"/>
</dbReference>
<evidence type="ECO:0000256" key="2">
    <source>
        <dbReference type="ARBA" id="ARBA00022491"/>
    </source>
</evidence>
<dbReference type="PANTHER" id="PTHR13392:SF14">
    <property type="entry name" value="ATAXIN-1-LIKE"/>
    <property type="match status" value="1"/>
</dbReference>
<dbReference type="InterPro" id="IPR003652">
    <property type="entry name" value="Ataxin_AXH_dom"/>
</dbReference>
<feature type="compositionally biased region" description="Basic residues" evidence="7">
    <location>
        <begin position="539"/>
        <end position="549"/>
    </location>
</feature>
<keyword evidence="3" id="KW-0805">Transcription regulation</keyword>
<organism evidence="9 10">
    <name type="scientific">Knipowitschia caucasica</name>
    <name type="common">Caucasian dwarf goby</name>
    <name type="synonym">Pomatoschistus caucasicus</name>
    <dbReference type="NCBI Taxonomy" id="637954"/>
    <lineage>
        <taxon>Eukaryota</taxon>
        <taxon>Metazoa</taxon>
        <taxon>Chordata</taxon>
        <taxon>Craniata</taxon>
        <taxon>Vertebrata</taxon>
        <taxon>Euteleostomi</taxon>
        <taxon>Actinopterygii</taxon>
        <taxon>Neopterygii</taxon>
        <taxon>Teleostei</taxon>
        <taxon>Neoteleostei</taxon>
        <taxon>Acanthomorphata</taxon>
        <taxon>Gobiaria</taxon>
        <taxon>Gobiiformes</taxon>
        <taxon>Gobioidei</taxon>
        <taxon>Gobiidae</taxon>
        <taxon>Gobiinae</taxon>
        <taxon>Knipowitschia</taxon>
    </lineage>
</organism>
<proteinExistence type="predicted"/>
<evidence type="ECO:0000256" key="3">
    <source>
        <dbReference type="ARBA" id="ARBA00023015"/>
    </source>
</evidence>
<gene>
    <name evidence="9" type="ORF">KC01_LOCUS33901</name>
</gene>
<feature type="compositionally biased region" description="Polar residues" evidence="7">
    <location>
        <begin position="586"/>
        <end position="597"/>
    </location>
</feature>
<feature type="compositionally biased region" description="Basic and acidic residues" evidence="7">
    <location>
        <begin position="357"/>
        <end position="379"/>
    </location>
</feature>
<reference evidence="9 10" key="1">
    <citation type="submission" date="2024-04" db="EMBL/GenBank/DDBJ databases">
        <authorList>
            <person name="Waldvogel A.-M."/>
            <person name="Schoenle A."/>
        </authorList>
    </citation>
    <scope>NUCLEOTIDE SEQUENCE [LARGE SCALE GENOMIC DNA]</scope>
</reference>
<keyword evidence="10" id="KW-1185">Reference proteome</keyword>
<evidence type="ECO:0000256" key="1">
    <source>
        <dbReference type="ARBA" id="ARBA00004123"/>
    </source>
</evidence>
<evidence type="ECO:0000256" key="5">
    <source>
        <dbReference type="ARBA" id="ARBA00023163"/>
    </source>
</evidence>
<feature type="compositionally biased region" description="Polar residues" evidence="7">
    <location>
        <begin position="347"/>
        <end position="356"/>
    </location>
</feature>
<dbReference type="PANTHER" id="PTHR13392">
    <property type="entry name" value="ATAXIN 1"/>
    <property type="match status" value="1"/>
</dbReference>
<accession>A0AAV2M0E2</accession>
<evidence type="ECO:0000256" key="7">
    <source>
        <dbReference type="SAM" id="MobiDB-lite"/>
    </source>
</evidence>
<dbReference type="PROSITE" id="PS51148">
    <property type="entry name" value="AXH"/>
    <property type="match status" value="1"/>
</dbReference>
<keyword evidence="6" id="KW-0539">Nucleus</keyword>
<dbReference type="SMART" id="SM00536">
    <property type="entry name" value="AXH"/>
    <property type="match status" value="1"/>
</dbReference>
<dbReference type="InterPro" id="IPR036096">
    <property type="entry name" value="Ataxin_AXH_dom_sf"/>
</dbReference>
<dbReference type="AlphaFoldDB" id="A0AAV2M0E2"/>
<dbReference type="EMBL" id="OZ035827">
    <property type="protein sequence ID" value="CAL1606783.1"/>
    <property type="molecule type" value="Genomic_DNA"/>
</dbReference>
<feature type="compositionally biased region" description="Pro residues" evidence="7">
    <location>
        <begin position="60"/>
        <end position="70"/>
    </location>
</feature>
<evidence type="ECO:0000313" key="10">
    <source>
        <dbReference type="Proteomes" id="UP001497482"/>
    </source>
</evidence>
<dbReference type="InterPro" id="IPR043404">
    <property type="entry name" value="ATAXIN1-like"/>
</dbReference>
<evidence type="ECO:0000313" key="9">
    <source>
        <dbReference type="EMBL" id="CAL1606783.1"/>
    </source>
</evidence>
<dbReference type="GO" id="GO:0000122">
    <property type="term" value="P:negative regulation of transcription by RNA polymerase II"/>
    <property type="evidence" value="ECO:0007669"/>
    <property type="project" value="TreeGrafter"/>
</dbReference>
<keyword evidence="4" id="KW-0238">DNA-binding</keyword>
<comment type="subcellular location">
    <subcellularLocation>
        <location evidence="1">Nucleus</location>
    </subcellularLocation>
</comment>
<feature type="compositionally biased region" description="Basic and acidic residues" evidence="7">
    <location>
        <begin position="94"/>
        <end position="108"/>
    </location>
</feature>
<dbReference type="GO" id="GO:0007399">
    <property type="term" value="P:nervous system development"/>
    <property type="evidence" value="ECO:0007669"/>
    <property type="project" value="TreeGrafter"/>
</dbReference>
<feature type="compositionally biased region" description="Basic and acidic residues" evidence="7">
    <location>
        <begin position="262"/>
        <end position="273"/>
    </location>
</feature>
<feature type="region of interest" description="Disordered" evidence="7">
    <location>
        <begin position="1"/>
        <end position="70"/>
    </location>
</feature>
<sequence>MNPSPDRGKECLPPKKRESRQGSTDLPLDEFKPPVPLRVRPSTGRGEGVLSNPNSHLLHTPPPLPVPAPSLPLPLPWHLGYSPSVSLPLFPGQVERRGAGSPAWRDDPLTSPIPHHSRWHRGDGLLSLPPPPSSSSSSSFKAPYPADSREMWSYMNSGRRDYSSSLFPSTYLFGHPSLYPQDPPLSDPRHRYAGKRHNGLEGPGSRTASSSKPLLGEYGNESSRLDISPHSTHANGARRQQDSLSSLCPSGGLFLSELPAQEEPHSSLQDRHAHTVKNSSTLLSPLGPDARGGRGDVLDPLGVAISEAQVYYSLGMSPNYPLYSPSGTPLYNLHRDTGSRPHAVRSTPHSPLGVSNNHDRPQREREHEKDRDRSKDKEKHLAHHKDQHRDSEPERRRDRIRARDSPDRTHSSPPALLPHFTKGSLIELAGGRLKRVEELRTEDFLRSADTSSDLHLSTCKVLLISPSSSHGFSHLQVHLTDRNTQELLKVLVEYPFFVRDRGWSSCCPLKTLQLYSLPCRQLAEGDVCLALTPTLTPRARPRPHRSSRTQHREEMPPPPPPPPLPHHHHHQHQHNPPPSVPATPRSAVTSQTDSRGQSRPRKRRWSAPDSYPSTGTEHGVLDLPHGSKLMKWQ</sequence>
<feature type="domain" description="AXH" evidence="8">
    <location>
        <begin position="408"/>
        <end position="539"/>
    </location>
</feature>
<feature type="region of interest" description="Disordered" evidence="7">
    <location>
        <begin position="177"/>
        <end position="294"/>
    </location>
</feature>